<evidence type="ECO:0000256" key="2">
    <source>
        <dbReference type="ARBA" id="ARBA00022679"/>
    </source>
</evidence>
<dbReference type="EMBL" id="FRFE01000021">
    <property type="protein sequence ID" value="SHO50875.1"/>
    <property type="molecule type" value="Genomic_DNA"/>
</dbReference>
<feature type="domain" description="Four-carbon acid sugar kinase nucleotide binding" evidence="8">
    <location>
        <begin position="304"/>
        <end position="466"/>
    </location>
</feature>
<name>A0A1M7YE17_9BACT</name>
<dbReference type="GO" id="GO:0005524">
    <property type="term" value="F:ATP binding"/>
    <property type="evidence" value="ECO:0007669"/>
    <property type="project" value="UniProtKB-KW"/>
</dbReference>
<evidence type="ECO:0000256" key="4">
    <source>
        <dbReference type="ARBA" id="ARBA00022777"/>
    </source>
</evidence>
<evidence type="ECO:0000256" key="1">
    <source>
        <dbReference type="ARBA" id="ARBA00005715"/>
    </source>
</evidence>
<keyword evidence="5" id="KW-0067">ATP-binding</keyword>
<dbReference type="InterPro" id="IPR037051">
    <property type="entry name" value="4-carb_acid_sugar_kinase_N_sf"/>
</dbReference>
<dbReference type="InterPro" id="IPR010737">
    <property type="entry name" value="4-carb_acid_sugar_kinase_N"/>
</dbReference>
<dbReference type="Proteomes" id="UP000184603">
    <property type="component" value="Unassembled WGS sequence"/>
</dbReference>
<dbReference type="Pfam" id="PF07005">
    <property type="entry name" value="SBD_N"/>
    <property type="match status" value="1"/>
</dbReference>
<evidence type="ECO:0000256" key="3">
    <source>
        <dbReference type="ARBA" id="ARBA00022741"/>
    </source>
</evidence>
<feature type="domain" description="Four-carbon acid sugar kinase N-terminal" evidence="7">
    <location>
        <begin position="43"/>
        <end position="279"/>
    </location>
</feature>
<keyword evidence="4" id="KW-0418">Kinase</keyword>
<organism evidence="9 10">
    <name type="scientific">Desulfopila aestuarii DSM 18488</name>
    <dbReference type="NCBI Taxonomy" id="1121416"/>
    <lineage>
        <taxon>Bacteria</taxon>
        <taxon>Pseudomonadati</taxon>
        <taxon>Thermodesulfobacteriota</taxon>
        <taxon>Desulfobulbia</taxon>
        <taxon>Desulfobulbales</taxon>
        <taxon>Desulfocapsaceae</taxon>
        <taxon>Desulfopila</taxon>
    </lineage>
</organism>
<accession>A0A1M7YE17</accession>
<dbReference type="STRING" id="1121416.SAMN02745220_03682"/>
<protein>
    <submittedName>
        <fullName evidence="9">Uncharacterized conserved protein YgbK, DUF1537 family</fullName>
    </submittedName>
</protein>
<keyword evidence="3" id="KW-0547">Nucleotide-binding</keyword>
<dbReference type="Gene3D" id="3.40.50.10840">
    <property type="entry name" value="Putative sugar-binding, N-terminal domain"/>
    <property type="match status" value="1"/>
</dbReference>
<proteinExistence type="inferred from homology"/>
<dbReference type="InterPro" id="IPR042213">
    <property type="entry name" value="NBD_C_sf"/>
</dbReference>
<dbReference type="RefSeq" id="WP_084554168.1">
    <property type="nucleotide sequence ID" value="NZ_FRFE01000021.1"/>
</dbReference>
<evidence type="ECO:0000256" key="6">
    <source>
        <dbReference type="ARBA" id="ARBA00023277"/>
    </source>
</evidence>
<keyword evidence="2" id="KW-0808">Transferase</keyword>
<evidence type="ECO:0000259" key="8">
    <source>
        <dbReference type="Pfam" id="PF17042"/>
    </source>
</evidence>
<dbReference type="OrthoDB" id="191465at2"/>
<dbReference type="InterPro" id="IPR031475">
    <property type="entry name" value="NBD_C"/>
</dbReference>
<reference evidence="9 10" key="1">
    <citation type="submission" date="2016-12" db="EMBL/GenBank/DDBJ databases">
        <authorList>
            <person name="Song W.-J."/>
            <person name="Kurnit D.M."/>
        </authorList>
    </citation>
    <scope>NUCLEOTIDE SEQUENCE [LARGE SCALE GENOMIC DNA]</scope>
    <source>
        <strain evidence="9 10">DSM 18488</strain>
    </source>
</reference>
<evidence type="ECO:0000256" key="5">
    <source>
        <dbReference type="ARBA" id="ARBA00022840"/>
    </source>
</evidence>
<keyword evidence="6" id="KW-0119">Carbohydrate metabolism</keyword>
<dbReference type="Pfam" id="PF17042">
    <property type="entry name" value="NBD_C"/>
    <property type="match status" value="1"/>
</dbReference>
<comment type="similarity">
    <text evidence="1">Belongs to the four-carbon acid sugar kinase family.</text>
</comment>
<evidence type="ECO:0000313" key="9">
    <source>
        <dbReference type="EMBL" id="SHO50875.1"/>
    </source>
</evidence>
<keyword evidence="10" id="KW-1185">Reference proteome</keyword>
<dbReference type="Gene3D" id="3.40.980.20">
    <property type="entry name" value="Four-carbon acid sugar kinase, nucleotide binding domain"/>
    <property type="match status" value="1"/>
</dbReference>
<sequence length="474" mass="51194">MTLVNQTNAILNLEVLQTLPLEREGDFLATIRERIGNTGSKVVILDDDPTGTQTIQGLPVLTHWSQEALVSELQSEYPAFFILTNSRSMPEEEAVRLGEEIGTTLFAAAKQCGVKVVVVSRSDSTLRGHFPSEVDAVAKAMGKGKLPYMIIPFFLEGGRYTLHDIHYVREGDKLIPAADTPFARDAAFGFQHSDLKKWVEEKSGGRIKAKAVVSITLNDIRTADIRALCEKFLSVANDAACIVNAVSYKDMEVVVTALMEAEAKGAEFLYRTAASFVRSRMGIAAGVGLLAAEQLVSDSNHGGLFVIGSYVPKTGKQVEALFNKTGVVPVEVMVTKLLLENDRGEEIRRVIDQATELLTAGRDVAVYTSRQLVTGKDAVESLAIGSIVSDSLIRIVQGIEIQPRYLVAKGGITSSDVATKGLGVRRAMVIGQALPGVPAWKIGAESRYPGMSYIVFPGNVGDDDALVRIQQNLG</sequence>
<dbReference type="AlphaFoldDB" id="A0A1M7YE17"/>
<dbReference type="GO" id="GO:0016301">
    <property type="term" value="F:kinase activity"/>
    <property type="evidence" value="ECO:0007669"/>
    <property type="project" value="UniProtKB-KW"/>
</dbReference>
<gene>
    <name evidence="9" type="ORF">SAMN02745220_03682</name>
</gene>
<evidence type="ECO:0000259" key="7">
    <source>
        <dbReference type="Pfam" id="PF07005"/>
    </source>
</evidence>
<evidence type="ECO:0000313" key="10">
    <source>
        <dbReference type="Proteomes" id="UP000184603"/>
    </source>
</evidence>
<dbReference type="SUPFAM" id="SSF142764">
    <property type="entry name" value="YgbK-like"/>
    <property type="match status" value="1"/>
</dbReference>